<reference evidence="1" key="1">
    <citation type="submission" date="2023-07" db="EMBL/GenBank/DDBJ databases">
        <title>Chromosome-level genome assembly of Artemia franciscana.</title>
        <authorList>
            <person name="Jo E."/>
        </authorList>
    </citation>
    <scope>NUCLEOTIDE SEQUENCE</scope>
    <source>
        <tissue evidence="1">Whole body</tissue>
    </source>
</reference>
<evidence type="ECO:0000313" key="2">
    <source>
        <dbReference type="Proteomes" id="UP001187531"/>
    </source>
</evidence>
<keyword evidence="2" id="KW-1185">Reference proteome</keyword>
<dbReference type="AlphaFoldDB" id="A0AA88H851"/>
<gene>
    <name evidence="1" type="ORF">QYM36_017698</name>
</gene>
<dbReference type="EMBL" id="JAVRJZ010000052">
    <property type="protein sequence ID" value="KAK2703985.1"/>
    <property type="molecule type" value="Genomic_DNA"/>
</dbReference>
<protein>
    <submittedName>
        <fullName evidence="1">Uncharacterized protein</fullName>
    </submittedName>
</protein>
<name>A0AA88H851_ARTSF</name>
<proteinExistence type="predicted"/>
<organism evidence="1 2">
    <name type="scientific">Artemia franciscana</name>
    <name type="common">Brine shrimp</name>
    <name type="synonym">Artemia sanfranciscana</name>
    <dbReference type="NCBI Taxonomy" id="6661"/>
    <lineage>
        <taxon>Eukaryota</taxon>
        <taxon>Metazoa</taxon>
        <taxon>Ecdysozoa</taxon>
        <taxon>Arthropoda</taxon>
        <taxon>Crustacea</taxon>
        <taxon>Branchiopoda</taxon>
        <taxon>Anostraca</taxon>
        <taxon>Artemiidae</taxon>
        <taxon>Artemia</taxon>
    </lineage>
</organism>
<comment type="caution">
    <text evidence="1">The sequence shown here is derived from an EMBL/GenBank/DDBJ whole genome shotgun (WGS) entry which is preliminary data.</text>
</comment>
<accession>A0AA88H851</accession>
<evidence type="ECO:0000313" key="1">
    <source>
        <dbReference type="EMBL" id="KAK2703985.1"/>
    </source>
</evidence>
<dbReference type="Proteomes" id="UP001187531">
    <property type="component" value="Unassembled WGS sequence"/>
</dbReference>
<sequence>MDEVLAVINPLSKQLQAADLVILNTCTLISATKNELRKMRDDEYFRVLYRKSDEMAINVEVDLSETSALSSAIPAKSKRVQKISGRLRNHLTTTTIGKHSESTLTPKAQQRKTKCGERSSRFWTEC</sequence>